<gene>
    <name evidence="1" type="ORF">GCM10010411_50620</name>
</gene>
<proteinExistence type="predicted"/>
<keyword evidence="2" id="KW-1185">Reference proteome</keyword>
<reference evidence="1 2" key="1">
    <citation type="journal article" date="2019" name="Int. J. Syst. Evol. Microbiol.">
        <title>The Global Catalogue of Microorganisms (GCM) 10K type strain sequencing project: providing services to taxonomists for standard genome sequencing and annotation.</title>
        <authorList>
            <consortium name="The Broad Institute Genomics Platform"/>
            <consortium name="The Broad Institute Genome Sequencing Center for Infectious Disease"/>
            <person name="Wu L."/>
            <person name="Ma J."/>
        </authorList>
    </citation>
    <scope>NUCLEOTIDE SEQUENCE [LARGE SCALE GENOMIC DNA]</scope>
    <source>
        <strain evidence="1 2">JCM 6833</strain>
    </source>
</reference>
<dbReference type="RefSeq" id="WP_344544679.1">
    <property type="nucleotide sequence ID" value="NZ_BAAATD010000006.1"/>
</dbReference>
<dbReference type="Proteomes" id="UP001501509">
    <property type="component" value="Unassembled WGS sequence"/>
</dbReference>
<protein>
    <submittedName>
        <fullName evidence="1">Uncharacterized protein</fullName>
    </submittedName>
</protein>
<dbReference type="EMBL" id="BAAATD010000006">
    <property type="protein sequence ID" value="GAA2610081.1"/>
    <property type="molecule type" value="Genomic_DNA"/>
</dbReference>
<comment type="caution">
    <text evidence="1">The sequence shown here is derived from an EMBL/GenBank/DDBJ whole genome shotgun (WGS) entry which is preliminary data.</text>
</comment>
<sequence>MDVPPPSETAVTPEYAQTQDPFRAFIEAIELQFPGWSAWRSDTDRWWGFRTAADPLTIEELRAGRRLIVQADTVEELRAAIRAEINPPTDDRP</sequence>
<evidence type="ECO:0000313" key="1">
    <source>
        <dbReference type="EMBL" id="GAA2610081.1"/>
    </source>
</evidence>
<organism evidence="1 2">
    <name type="scientific">Actinomadura fulvescens</name>
    <dbReference type="NCBI Taxonomy" id="46160"/>
    <lineage>
        <taxon>Bacteria</taxon>
        <taxon>Bacillati</taxon>
        <taxon>Actinomycetota</taxon>
        <taxon>Actinomycetes</taxon>
        <taxon>Streptosporangiales</taxon>
        <taxon>Thermomonosporaceae</taxon>
        <taxon>Actinomadura</taxon>
    </lineage>
</organism>
<evidence type="ECO:0000313" key="2">
    <source>
        <dbReference type="Proteomes" id="UP001501509"/>
    </source>
</evidence>
<name>A0ABN3PZL0_9ACTN</name>
<accession>A0ABN3PZL0</accession>